<reference evidence="3 4" key="1">
    <citation type="submission" date="2018-09" db="EMBL/GenBank/DDBJ databases">
        <title>Genome sequencing of Nocardioides immobilis CCTCC AB 2017083 for comparison to Nocardioides silvaticus.</title>
        <authorList>
            <person name="Li C."/>
            <person name="Wang G."/>
        </authorList>
    </citation>
    <scope>NUCLEOTIDE SEQUENCE [LARGE SCALE GENOMIC DNA]</scope>
    <source>
        <strain evidence="3 4">CCTCC AB 2017083</strain>
    </source>
</reference>
<dbReference type="InterPro" id="IPR012425">
    <property type="entry name" value="DmpG_comm"/>
</dbReference>
<sequence length="64" mass="7352">MSAPGTSSRPRSPGSRSPLASRRTHERKDQGRRHRLRQHRHRRELIGGQEDMIVDLALDLVSSR</sequence>
<protein>
    <recommendedName>
        <fullName evidence="2">DmpG-like communication domain-containing protein</fullName>
    </recommendedName>
</protein>
<feature type="compositionally biased region" description="Low complexity" evidence="1">
    <location>
        <begin position="1"/>
        <end position="21"/>
    </location>
</feature>
<proteinExistence type="predicted"/>
<organism evidence="3 4">
    <name type="scientific">Nocardioides immobilis</name>
    <dbReference type="NCBI Taxonomy" id="2049295"/>
    <lineage>
        <taxon>Bacteria</taxon>
        <taxon>Bacillati</taxon>
        <taxon>Actinomycetota</taxon>
        <taxon>Actinomycetes</taxon>
        <taxon>Propionibacteriales</taxon>
        <taxon>Nocardioidaceae</taxon>
        <taxon>Nocardioides</taxon>
    </lineage>
</organism>
<dbReference type="AlphaFoldDB" id="A0A417XSY1"/>
<comment type="caution">
    <text evidence="3">The sequence shown here is derived from an EMBL/GenBank/DDBJ whole genome shotgun (WGS) entry which is preliminary data.</text>
</comment>
<gene>
    <name evidence="3" type="ORF">D0Z08_29955</name>
</gene>
<evidence type="ECO:0000313" key="4">
    <source>
        <dbReference type="Proteomes" id="UP000283644"/>
    </source>
</evidence>
<dbReference type="Proteomes" id="UP000283644">
    <property type="component" value="Unassembled WGS sequence"/>
</dbReference>
<dbReference type="SUPFAM" id="SSF89000">
    <property type="entry name" value="post-HMGL domain-like"/>
    <property type="match status" value="1"/>
</dbReference>
<evidence type="ECO:0000313" key="3">
    <source>
        <dbReference type="EMBL" id="RHW23405.1"/>
    </source>
</evidence>
<name>A0A417XSY1_9ACTN</name>
<dbReference type="Gene3D" id="1.10.8.60">
    <property type="match status" value="1"/>
</dbReference>
<evidence type="ECO:0000256" key="1">
    <source>
        <dbReference type="SAM" id="MobiDB-lite"/>
    </source>
</evidence>
<feature type="compositionally biased region" description="Basic residues" evidence="1">
    <location>
        <begin position="22"/>
        <end position="43"/>
    </location>
</feature>
<feature type="region of interest" description="Disordered" evidence="1">
    <location>
        <begin position="1"/>
        <end position="44"/>
    </location>
</feature>
<evidence type="ECO:0000259" key="2">
    <source>
        <dbReference type="Pfam" id="PF07836"/>
    </source>
</evidence>
<dbReference type="Pfam" id="PF07836">
    <property type="entry name" value="DmpG_comm"/>
    <property type="match status" value="1"/>
</dbReference>
<dbReference type="EMBL" id="QXGH01000048">
    <property type="protein sequence ID" value="RHW23405.1"/>
    <property type="molecule type" value="Genomic_DNA"/>
</dbReference>
<dbReference type="RefSeq" id="WP_118928972.1">
    <property type="nucleotide sequence ID" value="NZ_QXGH01000048.1"/>
</dbReference>
<accession>A0A417XSY1</accession>
<dbReference type="GO" id="GO:0016833">
    <property type="term" value="F:oxo-acid-lyase activity"/>
    <property type="evidence" value="ECO:0007669"/>
    <property type="project" value="InterPro"/>
</dbReference>
<feature type="domain" description="DmpG-like communication" evidence="2">
    <location>
        <begin position="42"/>
        <end position="61"/>
    </location>
</feature>
<keyword evidence="4" id="KW-1185">Reference proteome</keyword>